<evidence type="ECO:0000259" key="3">
    <source>
        <dbReference type="SMART" id="SM00507"/>
    </source>
</evidence>
<dbReference type="Proteomes" id="UP001183176">
    <property type="component" value="Unassembled WGS sequence"/>
</dbReference>
<dbReference type="Pfam" id="PF02720">
    <property type="entry name" value="DUF222"/>
    <property type="match status" value="1"/>
</dbReference>
<gene>
    <name evidence="4" type="ORF">RM423_00315</name>
</gene>
<feature type="compositionally biased region" description="Basic and acidic residues" evidence="2">
    <location>
        <begin position="240"/>
        <end position="250"/>
    </location>
</feature>
<accession>A0ABU2J4C0</accession>
<dbReference type="CDD" id="cd00085">
    <property type="entry name" value="HNHc"/>
    <property type="match status" value="1"/>
</dbReference>
<dbReference type="InterPro" id="IPR003870">
    <property type="entry name" value="DUF222"/>
</dbReference>
<feature type="region of interest" description="Disordered" evidence="2">
    <location>
        <begin position="231"/>
        <end position="250"/>
    </location>
</feature>
<keyword evidence="5" id="KW-1185">Reference proteome</keyword>
<proteinExistence type="inferred from homology"/>
<reference evidence="5" key="1">
    <citation type="submission" date="2023-07" db="EMBL/GenBank/DDBJ databases">
        <title>30 novel species of actinomycetes from the DSMZ collection.</title>
        <authorList>
            <person name="Nouioui I."/>
        </authorList>
    </citation>
    <scope>NUCLEOTIDE SEQUENCE [LARGE SCALE GENOMIC DNA]</scope>
    <source>
        <strain evidence="5">DSM 44399</strain>
    </source>
</reference>
<evidence type="ECO:0000313" key="5">
    <source>
        <dbReference type="Proteomes" id="UP001183176"/>
    </source>
</evidence>
<evidence type="ECO:0000256" key="1">
    <source>
        <dbReference type="ARBA" id="ARBA00023450"/>
    </source>
</evidence>
<dbReference type="InterPro" id="IPR002711">
    <property type="entry name" value="HNH"/>
</dbReference>
<comment type="similarity">
    <text evidence="1">Belongs to the Rv1128c/1148c/1588c/1702c/1945/3466 family.</text>
</comment>
<dbReference type="SMART" id="SM00507">
    <property type="entry name" value="HNHc"/>
    <property type="match status" value="1"/>
</dbReference>
<dbReference type="RefSeq" id="WP_311420990.1">
    <property type="nucleotide sequence ID" value="NZ_JAVREH010000001.1"/>
</dbReference>
<evidence type="ECO:0000313" key="4">
    <source>
        <dbReference type="EMBL" id="MDT0259831.1"/>
    </source>
</evidence>
<sequence>MGVSGMDGSVAARVTALTAAVDDLLRSPMDSLTDAEVLDTMRAVETARRRLECFDQHVVAALDSRAIPERLVMRNAAAVLAGVLNLSPAEAGRRVRHARELGVRLSPSGQALAPLWEATAEHRTAGRITDEHASVILRTLHKLPACLPVEEAAEAERFLADWATKIDARQLTGVAHRLLDTLDPDGSLTDERDQARRRNVTVTALGDGMHRISGELDAECSALASAVLGSLSAPQPTDAGGRDERTPGQRRHDAFRSVLKLALRSGELPKSGGTPATVLITMTADQLESRTGVASTSFGQPLSIDCALRLADQAAIAWIVHNSNGKPLALGRTRRLATEHQTLALIARDGGCAFPGCQAPPEWTEKHHVIPWADGGQTDVDGMCLLCDYHHDRHERQQWTIDMRAGIPWFIPPEWIDPERKPLRNSRFSVAP</sequence>
<name>A0ABU2J4C0_9ACTN</name>
<evidence type="ECO:0000256" key="2">
    <source>
        <dbReference type="SAM" id="MobiDB-lite"/>
    </source>
</evidence>
<feature type="domain" description="HNH nuclease" evidence="3">
    <location>
        <begin position="340"/>
        <end position="392"/>
    </location>
</feature>
<dbReference type="Gene3D" id="1.10.30.50">
    <property type="match status" value="1"/>
</dbReference>
<organism evidence="4 5">
    <name type="scientific">Jatrophihabitans lederbergiae</name>
    <dbReference type="NCBI Taxonomy" id="3075547"/>
    <lineage>
        <taxon>Bacteria</taxon>
        <taxon>Bacillati</taxon>
        <taxon>Actinomycetota</taxon>
        <taxon>Actinomycetes</taxon>
        <taxon>Jatrophihabitantales</taxon>
        <taxon>Jatrophihabitantaceae</taxon>
        <taxon>Jatrophihabitans</taxon>
    </lineage>
</organism>
<dbReference type="Pfam" id="PF01844">
    <property type="entry name" value="HNH"/>
    <property type="match status" value="1"/>
</dbReference>
<dbReference type="InterPro" id="IPR003615">
    <property type="entry name" value="HNH_nuc"/>
</dbReference>
<protein>
    <submittedName>
        <fullName evidence="4">DUF222 domain-containing protein</fullName>
    </submittedName>
</protein>
<dbReference type="EMBL" id="JAVREH010000001">
    <property type="protein sequence ID" value="MDT0259831.1"/>
    <property type="molecule type" value="Genomic_DNA"/>
</dbReference>
<comment type="caution">
    <text evidence="4">The sequence shown here is derived from an EMBL/GenBank/DDBJ whole genome shotgun (WGS) entry which is preliminary data.</text>
</comment>